<protein>
    <recommendedName>
        <fullName evidence="8">4Fe-4S ferredoxin-type domain-containing protein</fullName>
    </recommendedName>
</protein>
<keyword evidence="2" id="KW-0004">4Fe-4S</keyword>
<evidence type="ECO:0000256" key="3">
    <source>
        <dbReference type="ARBA" id="ARBA00022723"/>
    </source>
</evidence>
<dbReference type="NCBIfam" id="TIGR02179">
    <property type="entry name" value="PorD_KorD"/>
    <property type="match status" value="1"/>
</dbReference>
<dbReference type="GO" id="GO:0016625">
    <property type="term" value="F:oxidoreductase activity, acting on the aldehyde or oxo group of donors, iron-sulfur protein as acceptor"/>
    <property type="evidence" value="ECO:0007669"/>
    <property type="project" value="InterPro"/>
</dbReference>
<dbReference type="InterPro" id="IPR011898">
    <property type="entry name" value="PorD_KorD"/>
</dbReference>
<dbReference type="PANTHER" id="PTHR43724:SF1">
    <property type="entry name" value="PYRUVATE SYNTHASE SUBUNIT PORD"/>
    <property type="match status" value="1"/>
</dbReference>
<evidence type="ECO:0000256" key="4">
    <source>
        <dbReference type="ARBA" id="ARBA00022737"/>
    </source>
</evidence>
<keyword evidence="4" id="KW-0677">Repeat</keyword>
<dbReference type="InterPro" id="IPR017900">
    <property type="entry name" value="4Fe4S_Fe_S_CS"/>
</dbReference>
<evidence type="ECO:0000256" key="6">
    <source>
        <dbReference type="ARBA" id="ARBA00023004"/>
    </source>
</evidence>
<dbReference type="GO" id="GO:0046872">
    <property type="term" value="F:metal ion binding"/>
    <property type="evidence" value="ECO:0007669"/>
    <property type="project" value="UniProtKB-KW"/>
</dbReference>
<evidence type="ECO:0000256" key="5">
    <source>
        <dbReference type="ARBA" id="ARBA00022982"/>
    </source>
</evidence>
<dbReference type="Gene3D" id="3.30.70.20">
    <property type="match status" value="2"/>
</dbReference>
<evidence type="ECO:0000256" key="1">
    <source>
        <dbReference type="ARBA" id="ARBA00001966"/>
    </source>
</evidence>
<evidence type="ECO:0000259" key="8">
    <source>
        <dbReference type="PROSITE" id="PS51379"/>
    </source>
</evidence>
<comment type="cofactor">
    <cofactor evidence="1">
        <name>[4Fe-4S] cluster</name>
        <dbReference type="ChEBI" id="CHEBI:49883"/>
    </cofactor>
</comment>
<dbReference type="Proteomes" id="UP000074294">
    <property type="component" value="Unassembled WGS sequence"/>
</dbReference>
<name>A0A147JV63_HADYE</name>
<feature type="domain" description="4Fe-4S ferredoxin-type" evidence="8">
    <location>
        <begin position="54"/>
        <end position="83"/>
    </location>
</feature>
<keyword evidence="3" id="KW-0479">Metal-binding</keyword>
<evidence type="ECO:0000313" key="10">
    <source>
        <dbReference type="Proteomes" id="UP000074294"/>
    </source>
</evidence>
<dbReference type="Pfam" id="PF14697">
    <property type="entry name" value="Fer4_21"/>
    <property type="match status" value="1"/>
</dbReference>
<dbReference type="PANTHER" id="PTHR43724">
    <property type="entry name" value="PYRUVATE SYNTHASE SUBUNIT PORD"/>
    <property type="match status" value="1"/>
</dbReference>
<keyword evidence="6" id="KW-0408">Iron</keyword>
<evidence type="ECO:0000313" key="9">
    <source>
        <dbReference type="EMBL" id="KUO40363.1"/>
    </source>
</evidence>
<dbReference type="EMBL" id="LQMQ01000043">
    <property type="protein sequence ID" value="KUO40363.1"/>
    <property type="molecule type" value="Genomic_DNA"/>
</dbReference>
<dbReference type="GO" id="GO:0051539">
    <property type="term" value="F:4 iron, 4 sulfur cluster binding"/>
    <property type="evidence" value="ECO:0007669"/>
    <property type="project" value="UniProtKB-KW"/>
</dbReference>
<feature type="domain" description="4Fe-4S ferredoxin-type" evidence="8">
    <location>
        <begin position="26"/>
        <end position="51"/>
    </location>
</feature>
<keyword evidence="7" id="KW-0411">Iron-sulfur</keyword>
<dbReference type="SUPFAM" id="SSF54862">
    <property type="entry name" value="4Fe-4S ferredoxins"/>
    <property type="match status" value="1"/>
</dbReference>
<gene>
    <name evidence="9" type="ORF">APZ16_01700</name>
</gene>
<dbReference type="STRING" id="1776334.APZ16_01700"/>
<accession>A0A147JV63</accession>
<evidence type="ECO:0000256" key="7">
    <source>
        <dbReference type="ARBA" id="ARBA00023014"/>
    </source>
</evidence>
<evidence type="ECO:0000256" key="2">
    <source>
        <dbReference type="ARBA" id="ARBA00022485"/>
    </source>
</evidence>
<keyword evidence="5" id="KW-0813">Transport</keyword>
<keyword evidence="5" id="KW-0249">Electron transport</keyword>
<comment type="caution">
    <text evidence="9">The sequence shown here is derived from an EMBL/GenBank/DDBJ whole genome shotgun (WGS) entry which is preliminary data.</text>
</comment>
<organism evidence="9 10">
    <name type="scientific">Hadarchaeum yellowstonense</name>
    <dbReference type="NCBI Taxonomy" id="1776334"/>
    <lineage>
        <taxon>Archaea</taxon>
        <taxon>Methanobacteriati</taxon>
        <taxon>Candidatus Hadarchaeota</taxon>
        <taxon>Candidatus Hadarchaeia</taxon>
        <taxon>Candidatus Hadarchaeales</taxon>
        <taxon>Candidatus Hadarchaeaceae</taxon>
        <taxon>Candidatus Hadarchaeum</taxon>
    </lineage>
</organism>
<dbReference type="PROSITE" id="PS00198">
    <property type="entry name" value="4FE4S_FER_1"/>
    <property type="match status" value="1"/>
</dbReference>
<sequence>MKLKPGAVITEPGNSEKYETGGWRTFCPSVDPAKCTGCGLCWLFCPEAAISKGKPPKIDLRYCKGCGICANECPVKAITMKEGCRQ</sequence>
<dbReference type="AlphaFoldDB" id="A0A147JV63"/>
<dbReference type="InterPro" id="IPR017896">
    <property type="entry name" value="4Fe4S_Fe-S-bd"/>
</dbReference>
<dbReference type="PROSITE" id="PS51379">
    <property type="entry name" value="4FE4S_FER_2"/>
    <property type="match status" value="2"/>
</dbReference>
<proteinExistence type="predicted"/>
<reference evidence="9 10" key="1">
    <citation type="journal article" date="2016" name="Nat. Microbiol.">
        <title>Genomic inference of the metabolism of cosmopolitan subsurface Archaea, Hadesarchaea.</title>
        <authorList>
            <person name="Baker B.J."/>
            <person name="Saw J.H."/>
            <person name="Lind A.E."/>
            <person name="Lazar C.S."/>
            <person name="Hinrichs K.-U."/>
            <person name="Teske A.P."/>
            <person name="Ettema T.J."/>
        </authorList>
    </citation>
    <scope>NUCLEOTIDE SEQUENCE [LARGE SCALE GENOMIC DNA]</scope>
</reference>